<evidence type="ECO:0000259" key="5">
    <source>
        <dbReference type="SMART" id="SM00892"/>
    </source>
</evidence>
<feature type="active site" description="Proton acceptor" evidence="2">
    <location>
        <position position="150"/>
    </location>
</feature>
<organism evidence="6">
    <name type="scientific">Cryptosporidium canis</name>
    <dbReference type="NCBI Taxonomy" id="195482"/>
    <lineage>
        <taxon>Eukaryota</taxon>
        <taxon>Sar</taxon>
        <taxon>Alveolata</taxon>
        <taxon>Apicomplexa</taxon>
        <taxon>Conoidasida</taxon>
        <taxon>Coccidia</taxon>
        <taxon>Eucoccidiorida</taxon>
        <taxon>Eimeriorina</taxon>
        <taxon>Cryptosporidiidae</taxon>
        <taxon>Cryptosporidium</taxon>
    </lineage>
</organism>
<dbReference type="InterPro" id="IPR040255">
    <property type="entry name" value="Non-specific_endonuclease"/>
</dbReference>
<dbReference type="SUPFAM" id="SSF54060">
    <property type="entry name" value="His-Me finger endonucleases"/>
    <property type="match status" value="1"/>
</dbReference>
<dbReference type="SMART" id="SM00892">
    <property type="entry name" value="Endonuclease_NS"/>
    <property type="match status" value="1"/>
</dbReference>
<dbReference type="InterPro" id="IPR020821">
    <property type="entry name" value="ENPP1-3/EXOG-like_nuc-like"/>
</dbReference>
<evidence type="ECO:0000313" key="6">
    <source>
        <dbReference type="EMBL" id="KAJ1608856.1"/>
    </source>
</evidence>
<evidence type="ECO:0000256" key="1">
    <source>
        <dbReference type="ARBA" id="ARBA00010052"/>
    </source>
</evidence>
<dbReference type="Proteomes" id="UP001067231">
    <property type="component" value="Unassembled WGS sequence"/>
</dbReference>
<dbReference type="OrthoDB" id="336129at2759"/>
<evidence type="ECO:0000256" key="3">
    <source>
        <dbReference type="PIRSR" id="PIRSR640255-2"/>
    </source>
</evidence>
<dbReference type="InterPro" id="IPR044925">
    <property type="entry name" value="His-Me_finger_sf"/>
</dbReference>
<dbReference type="GO" id="GO:0005743">
    <property type="term" value="C:mitochondrial inner membrane"/>
    <property type="evidence" value="ECO:0007669"/>
    <property type="project" value="TreeGrafter"/>
</dbReference>
<dbReference type="GO" id="GO:0004521">
    <property type="term" value="F:RNA endonuclease activity"/>
    <property type="evidence" value="ECO:0007669"/>
    <property type="project" value="TreeGrafter"/>
</dbReference>
<evidence type="ECO:0000256" key="2">
    <source>
        <dbReference type="PIRSR" id="PIRSR640255-1"/>
    </source>
</evidence>
<dbReference type="SMART" id="SM00477">
    <property type="entry name" value="NUC"/>
    <property type="match status" value="1"/>
</dbReference>
<dbReference type="Pfam" id="PF01223">
    <property type="entry name" value="Endonuclease_NS"/>
    <property type="match status" value="1"/>
</dbReference>
<feature type="domain" description="ENPP1-3/EXOG-like endonuclease/phosphodiesterase" evidence="4">
    <location>
        <begin position="87"/>
        <end position="361"/>
    </location>
</feature>
<gene>
    <name evidence="6" type="ORF">OJ253_1769</name>
</gene>
<reference evidence="6" key="1">
    <citation type="submission" date="2022-10" db="EMBL/GenBank/DDBJ databases">
        <title>Adaptive evolution leads to modifications in subtelomeric GC content in a zoonotic Cryptosporidium species.</title>
        <authorList>
            <person name="Li J."/>
            <person name="Feng Y."/>
            <person name="Xiao L."/>
        </authorList>
    </citation>
    <scope>NUCLEOTIDE SEQUENCE</scope>
    <source>
        <strain evidence="6">33844</strain>
    </source>
</reference>
<name>A0A9D5DGD9_9CRYT</name>
<dbReference type="GO" id="GO:0046872">
    <property type="term" value="F:metal ion binding"/>
    <property type="evidence" value="ECO:0007669"/>
    <property type="project" value="UniProtKB-KW"/>
</dbReference>
<dbReference type="GO" id="GO:0000014">
    <property type="term" value="F:single-stranded DNA endodeoxyribonuclease activity"/>
    <property type="evidence" value="ECO:0007669"/>
    <property type="project" value="TreeGrafter"/>
</dbReference>
<dbReference type="GO" id="GO:0003676">
    <property type="term" value="F:nucleic acid binding"/>
    <property type="evidence" value="ECO:0007669"/>
    <property type="project" value="InterPro"/>
</dbReference>
<keyword evidence="6" id="KW-0255">Endonuclease</keyword>
<proteinExistence type="inferred from homology"/>
<sequence length="473" mass="53826">MSAKSAANVMLGVALGAALGYKLYPSFEGNHIRHNLIRNMDLQRIQVGGHGMFKRLGKHCYDRFTKPITGGFYPSIKLPSMENLILRESYLSSVSFKDKIPNWVAERITDETCNGIAERANCIFQVDPEVPLIWSAENKDYFASGYSRGHMAAAGQHKETATSQSDTFYLTGNILPQDLSNNGGDWYRLELISRELTKYYQDVYVVSGPLFAPNHMRSQDFIKLAQNLENIKRETPPKDAFGQICVVHKKDVLDKARELGDEKKINPKLVVKSDIRDTSVETVTYKVIGDKLVSVPTHLFKIILAVNPKKVQNNGTPPIAFGSFIMRNEPENKRYLISDYMVPLKSIEIVTGLDFSGIKEFAINYLKANIPKKDFKKLLKYQGHDGVESIYSICNVRDTLKHGTNAQSICIDKDSDRVEAWRHLGYIKLSKTKQELEELWSKIKKVGYDKENIFLRKEYVDKCKFLGMDPEEF</sequence>
<protein>
    <submittedName>
        <fullName evidence="6">Nuc1p like endonuclease G</fullName>
    </submittedName>
</protein>
<dbReference type="InterPro" id="IPR001604">
    <property type="entry name" value="Endo_G_ENPP1-like_dom"/>
</dbReference>
<feature type="binding site" evidence="3">
    <location>
        <position position="182"/>
    </location>
    <ligand>
        <name>Mg(2+)</name>
        <dbReference type="ChEBI" id="CHEBI:18420"/>
        <note>catalytic</note>
    </ligand>
</feature>
<dbReference type="GO" id="GO:0005634">
    <property type="term" value="C:nucleus"/>
    <property type="evidence" value="ECO:0007669"/>
    <property type="project" value="TreeGrafter"/>
</dbReference>
<dbReference type="PANTHER" id="PTHR13966">
    <property type="entry name" value="ENDONUCLEASE RELATED"/>
    <property type="match status" value="1"/>
</dbReference>
<keyword evidence="3" id="KW-0479">Metal-binding</keyword>
<keyword evidence="6" id="KW-0378">Hydrolase</keyword>
<dbReference type="PANTHER" id="PTHR13966:SF5">
    <property type="entry name" value="ENDONUCLEASE G, MITOCHONDRIAL"/>
    <property type="match status" value="1"/>
</dbReference>
<comment type="caution">
    <text evidence="6">The sequence shown here is derived from an EMBL/GenBank/DDBJ whole genome shotgun (WGS) entry which is preliminary data.</text>
</comment>
<keyword evidence="6" id="KW-0540">Nuclease</keyword>
<evidence type="ECO:0000259" key="4">
    <source>
        <dbReference type="SMART" id="SM00477"/>
    </source>
</evidence>
<accession>A0A9D5DGD9</accession>
<feature type="domain" description="DNA/RNA non-specific endonuclease/pyrophosphatase/phosphodiesterase" evidence="5">
    <location>
        <begin position="86"/>
        <end position="361"/>
    </location>
</feature>
<comment type="similarity">
    <text evidence="1">Belongs to the DNA/RNA non-specific endonuclease family.</text>
</comment>
<dbReference type="EMBL" id="JAPCXC010000039">
    <property type="protein sequence ID" value="KAJ1608856.1"/>
    <property type="molecule type" value="Genomic_DNA"/>
</dbReference>
<dbReference type="Gene3D" id="3.40.570.10">
    <property type="entry name" value="Extracellular Endonuclease, subunit A"/>
    <property type="match status" value="1"/>
</dbReference>
<dbReference type="InterPro" id="IPR044929">
    <property type="entry name" value="DNA/RNA_non-sp_Endonuclease_sf"/>
</dbReference>
<dbReference type="AlphaFoldDB" id="A0A9D5DGD9"/>